<dbReference type="Proteomes" id="UP001521222">
    <property type="component" value="Unassembled WGS sequence"/>
</dbReference>
<feature type="region of interest" description="Disordered" evidence="4">
    <location>
        <begin position="1"/>
        <end position="35"/>
    </location>
</feature>
<name>A0ABR3QYX3_9PLEO</name>
<protein>
    <recommendedName>
        <fullName evidence="5">Histone chaperone RTT106/FACT complex subunit SPT16-like middle domain-containing protein</fullName>
    </recommendedName>
</protein>
<dbReference type="SMART" id="SM01287">
    <property type="entry name" value="Rtt106"/>
    <property type="match status" value="1"/>
</dbReference>
<dbReference type="EMBL" id="JAKIXB020000026">
    <property type="protein sequence ID" value="KAL1597364.1"/>
    <property type="molecule type" value="Genomic_DNA"/>
</dbReference>
<evidence type="ECO:0000313" key="7">
    <source>
        <dbReference type="Proteomes" id="UP001521222"/>
    </source>
</evidence>
<dbReference type="Pfam" id="PF08512">
    <property type="entry name" value="Rttp106-like_middle"/>
    <property type="match status" value="1"/>
</dbReference>
<comment type="subunit">
    <text evidence="3">Interacts with histones H3 and H4.</text>
</comment>
<comment type="function">
    <text evidence="2">Histones H3 and H4 chaperone involved in the nucleosome formation and heterochromatin silencing. Required for the deposition of H3K56ac-carrying H3-H4 complex onto newly-replicated DNA. Plays a role in the transcriptional regulation of the cell-cycle dependent histone genes by creating a repressive structure at the core histone gene promoter.</text>
</comment>
<reference evidence="6 7" key="1">
    <citation type="submission" date="2024-02" db="EMBL/GenBank/DDBJ databases">
        <title>De novo assembly and annotation of 12 fungi associated with fruit tree decline syndrome in Ontario, Canada.</title>
        <authorList>
            <person name="Sulman M."/>
            <person name="Ellouze W."/>
            <person name="Ilyukhin E."/>
        </authorList>
    </citation>
    <scope>NUCLEOTIDE SEQUENCE [LARGE SCALE GENOMIC DNA]</scope>
    <source>
        <strain evidence="6 7">M97-236</strain>
    </source>
</reference>
<feature type="compositionally biased region" description="Basic and acidic residues" evidence="4">
    <location>
        <begin position="403"/>
        <end position="412"/>
    </location>
</feature>
<gene>
    <name evidence="6" type="ORF">SLS59_007393</name>
</gene>
<dbReference type="InterPro" id="IPR011993">
    <property type="entry name" value="PH-like_dom_sf"/>
</dbReference>
<feature type="region of interest" description="Disordered" evidence="4">
    <location>
        <begin position="377"/>
        <end position="467"/>
    </location>
</feature>
<feature type="compositionally biased region" description="Polar residues" evidence="4">
    <location>
        <begin position="1"/>
        <end position="10"/>
    </location>
</feature>
<feature type="region of interest" description="Disordered" evidence="4">
    <location>
        <begin position="86"/>
        <end position="122"/>
    </location>
</feature>
<dbReference type="Gene3D" id="2.30.29.30">
    <property type="entry name" value="Pleckstrin-homology domain (PH domain)/Phosphotyrosine-binding domain (PTB)"/>
    <property type="match status" value="1"/>
</dbReference>
<comment type="caution">
    <text evidence="6">The sequence shown here is derived from an EMBL/GenBank/DDBJ whole genome shotgun (WGS) entry which is preliminary data.</text>
</comment>
<dbReference type="SUPFAM" id="SSF50729">
    <property type="entry name" value="PH domain-like"/>
    <property type="match status" value="1"/>
</dbReference>
<evidence type="ECO:0000313" key="6">
    <source>
        <dbReference type="EMBL" id="KAL1597364.1"/>
    </source>
</evidence>
<dbReference type="PANTHER" id="PTHR45849">
    <property type="entry name" value="FACT COMPLEX SUBUNIT SSRP1"/>
    <property type="match status" value="1"/>
</dbReference>
<evidence type="ECO:0000256" key="2">
    <source>
        <dbReference type="ARBA" id="ARBA00037550"/>
    </source>
</evidence>
<feature type="domain" description="Histone chaperone RTT106/FACT complex subunit SPT16-like middle" evidence="5">
    <location>
        <begin position="280"/>
        <end position="368"/>
    </location>
</feature>
<evidence type="ECO:0000256" key="4">
    <source>
        <dbReference type="SAM" id="MobiDB-lite"/>
    </source>
</evidence>
<proteinExistence type="inferred from homology"/>
<dbReference type="InterPro" id="IPR050454">
    <property type="entry name" value="RTT106/SSRP1_HistChap/FACT"/>
</dbReference>
<dbReference type="PANTHER" id="PTHR45849:SF3">
    <property type="entry name" value="HISTONE CHAPERONE RTT106"/>
    <property type="match status" value="1"/>
</dbReference>
<sequence length="467" mass="50288">MAFTALNNQPPVHRSPPAQVPTPSPAPAKASEPPVEHPAVIDAAFAGSFNLRKRVHAVLDEHPSLSDLFGDISAFILSYQSQLSNSPTTKKRKLDESNDAQNGTTAAPAPAPAPVTTLGGGSLSSTATKTFKSYTGVSFSIPQRKKFTLELLDKKDGGIRAVGATGNVEFALAWKDADQVFCLPVPEKAKKQHNFIVIPVHGDGVNPVPEGASAPEPIVWTFEEATGKNIVEGEDPGPAPMAEAIHHCLIQAGTGKEVVFPNADEFASAIPESHRKGEKAYHVKAHRGSKEGYLFFTSVGILYGFKKPLAFFDFAAINSISYTAVLRNTFNLVITTQTQEIEFSMLDQENFAGINDYVQKHGLQDASMAAERRAKKLNVNPPADKDKENGAAAAGEQGEEESELQKAERELQNQEDEDDEEEDDDFDPGSEGESEGEGSDSEGEEGEGDYDEGDTAEVEGEDQEMED</sequence>
<comment type="similarity">
    <text evidence="1">Belongs to the RTT106 family.</text>
</comment>
<evidence type="ECO:0000256" key="1">
    <source>
        <dbReference type="ARBA" id="ARBA00006159"/>
    </source>
</evidence>
<organism evidence="6 7">
    <name type="scientific">Nothophoma quercina</name>
    <dbReference type="NCBI Taxonomy" id="749835"/>
    <lineage>
        <taxon>Eukaryota</taxon>
        <taxon>Fungi</taxon>
        <taxon>Dikarya</taxon>
        <taxon>Ascomycota</taxon>
        <taxon>Pezizomycotina</taxon>
        <taxon>Dothideomycetes</taxon>
        <taxon>Pleosporomycetidae</taxon>
        <taxon>Pleosporales</taxon>
        <taxon>Pleosporineae</taxon>
        <taxon>Didymellaceae</taxon>
        <taxon>Nothophoma</taxon>
    </lineage>
</organism>
<evidence type="ECO:0000259" key="5">
    <source>
        <dbReference type="SMART" id="SM01287"/>
    </source>
</evidence>
<evidence type="ECO:0000256" key="3">
    <source>
        <dbReference type="ARBA" id="ARBA00038654"/>
    </source>
</evidence>
<accession>A0ABR3QYX3</accession>
<feature type="compositionally biased region" description="Acidic residues" evidence="4">
    <location>
        <begin position="413"/>
        <end position="467"/>
    </location>
</feature>
<dbReference type="InterPro" id="IPR013719">
    <property type="entry name" value="RTT106/SPT16-like_middle_dom"/>
</dbReference>
<keyword evidence="7" id="KW-1185">Reference proteome</keyword>